<dbReference type="NCBIfam" id="TIGR01484">
    <property type="entry name" value="HAD-SF-IIB"/>
    <property type="match status" value="1"/>
</dbReference>
<dbReference type="Pfam" id="PF08282">
    <property type="entry name" value="Hydrolase_3"/>
    <property type="match status" value="1"/>
</dbReference>
<proteinExistence type="predicted"/>
<dbReference type="SUPFAM" id="SSF56784">
    <property type="entry name" value="HAD-like"/>
    <property type="match status" value="1"/>
</dbReference>
<evidence type="ECO:0008006" key="3">
    <source>
        <dbReference type="Google" id="ProtNLM"/>
    </source>
</evidence>
<keyword evidence="2" id="KW-1185">Reference proteome</keyword>
<dbReference type="Proteomes" id="UP000037854">
    <property type="component" value="Unassembled WGS sequence"/>
</dbReference>
<dbReference type="SFLD" id="SFLDG01144">
    <property type="entry name" value="C2.B.4:_PGP_Like"/>
    <property type="match status" value="1"/>
</dbReference>
<reference evidence="1 2" key="1">
    <citation type="submission" date="2015-07" db="EMBL/GenBank/DDBJ databases">
        <title>High-quality draft genome sequence of Oceanobacillus caeni HM6, a bacillus isolated from a human feces.</title>
        <authorList>
            <person name="Kumar J."/>
            <person name="Verma M.K."/>
            <person name="Pandey R."/>
            <person name="Bhambi M."/>
            <person name="Chauhan N."/>
        </authorList>
    </citation>
    <scope>NUCLEOTIDE SEQUENCE [LARGE SCALE GENOMIC DNA]</scope>
    <source>
        <strain evidence="1 2">HM6</strain>
    </source>
</reference>
<dbReference type="InterPro" id="IPR036412">
    <property type="entry name" value="HAD-like_sf"/>
</dbReference>
<sequence>MKLIASDLDGTLLNEKGEISEDNLQAIKKIEGKGIQFVVATGRSYDAANKPFQSTGLSCPFICLNGANTFDVNGQLIHEVTMEFPVCQKIISVCQKADMYIEVFTNYGIYSLSRENFMEVITHVLQTAHADSKKEDIQQLIEQRFQDENVQFINHFEELLSSQDIKVYKILSFANQQGELNEAYEKLKDEPGTVITSSGPLNLEFNHPKAQKGTALKDLANKLGIQMKDVMALGDNMNDKSMLLQAGRGVAMGNAAEEIKELCTYTTKTNNDNGFAFAINEMLKEYNL</sequence>
<name>A0ABR5MHL3_9BACI</name>
<dbReference type="NCBIfam" id="TIGR00099">
    <property type="entry name" value="Cof-subfamily"/>
    <property type="match status" value="1"/>
</dbReference>
<evidence type="ECO:0000313" key="1">
    <source>
        <dbReference type="EMBL" id="KPH73471.1"/>
    </source>
</evidence>
<dbReference type="Gene3D" id="3.30.1240.10">
    <property type="match status" value="1"/>
</dbReference>
<dbReference type="Gene3D" id="3.40.50.1000">
    <property type="entry name" value="HAD superfamily/HAD-like"/>
    <property type="match status" value="1"/>
</dbReference>
<dbReference type="SFLD" id="SFLDS00003">
    <property type="entry name" value="Haloacid_Dehalogenase"/>
    <property type="match status" value="1"/>
</dbReference>
<dbReference type="PROSITE" id="PS01229">
    <property type="entry name" value="COF_2"/>
    <property type="match status" value="1"/>
</dbReference>
<evidence type="ECO:0000313" key="2">
    <source>
        <dbReference type="Proteomes" id="UP000037854"/>
    </source>
</evidence>
<dbReference type="PANTHER" id="PTHR10000:SF55">
    <property type="entry name" value="5-AMINO-6-(5-PHOSPHO-D-RIBITYLAMINO)URACIL PHOSPHATASE YCSE"/>
    <property type="match status" value="1"/>
</dbReference>
<dbReference type="EMBL" id="LGTK01000046">
    <property type="protein sequence ID" value="KPH73471.1"/>
    <property type="molecule type" value="Genomic_DNA"/>
</dbReference>
<gene>
    <name evidence="1" type="ORF">AFL42_12380</name>
</gene>
<comment type="caution">
    <text evidence="1">The sequence shown here is derived from an EMBL/GenBank/DDBJ whole genome shotgun (WGS) entry which is preliminary data.</text>
</comment>
<dbReference type="PROSITE" id="PS01228">
    <property type="entry name" value="COF_1"/>
    <property type="match status" value="1"/>
</dbReference>
<dbReference type="PANTHER" id="PTHR10000">
    <property type="entry name" value="PHOSPHOSERINE PHOSPHATASE"/>
    <property type="match status" value="1"/>
</dbReference>
<accession>A0ABR5MHL3</accession>
<protein>
    <recommendedName>
        <fullName evidence="3">Hydrolase</fullName>
    </recommendedName>
</protein>
<dbReference type="CDD" id="cd07516">
    <property type="entry name" value="HAD_Pase"/>
    <property type="match status" value="1"/>
</dbReference>
<dbReference type="InterPro" id="IPR000150">
    <property type="entry name" value="Cof"/>
</dbReference>
<dbReference type="RefSeq" id="WP_060668799.1">
    <property type="nucleotide sequence ID" value="NZ_JARTGE010000165.1"/>
</dbReference>
<organism evidence="1 2">
    <name type="scientific">Oceanobacillus caeni</name>
    <dbReference type="NCBI Taxonomy" id="405946"/>
    <lineage>
        <taxon>Bacteria</taxon>
        <taxon>Bacillati</taxon>
        <taxon>Bacillota</taxon>
        <taxon>Bacilli</taxon>
        <taxon>Bacillales</taxon>
        <taxon>Bacillaceae</taxon>
        <taxon>Oceanobacillus</taxon>
    </lineage>
</organism>
<dbReference type="InterPro" id="IPR006379">
    <property type="entry name" value="HAD-SF_hydro_IIB"/>
</dbReference>
<dbReference type="SFLD" id="SFLDG01140">
    <property type="entry name" value="C2.B:_Phosphomannomutase_and_P"/>
    <property type="match status" value="1"/>
</dbReference>
<dbReference type="InterPro" id="IPR023214">
    <property type="entry name" value="HAD_sf"/>
</dbReference>